<name>A0A7G6T1H9_9HYPH</name>
<accession>A0A7G6T1H9</accession>
<protein>
    <submittedName>
        <fullName evidence="1">Uncharacterized protein</fullName>
    </submittedName>
</protein>
<dbReference type="RefSeq" id="WP_183459679.1">
    <property type="nucleotide sequence ID" value="NZ_CP050296.1"/>
</dbReference>
<dbReference type="Proteomes" id="UP000515465">
    <property type="component" value="Chromosome"/>
</dbReference>
<evidence type="ECO:0000313" key="1">
    <source>
        <dbReference type="EMBL" id="QND60611.1"/>
    </source>
</evidence>
<sequence>MKPIIATECEQPELYAIVKRERPVIHRAVNKMAKQMRGLTDVSQKQAIAELTAIWTLANYPEDLDLALSLSEAIRHQIDIYIRESKNAGRVRH</sequence>
<evidence type="ECO:0000313" key="2">
    <source>
        <dbReference type="Proteomes" id="UP000515465"/>
    </source>
</evidence>
<proteinExistence type="predicted"/>
<reference evidence="2" key="1">
    <citation type="journal article" date="2020" name="Mol. Plant Microbe">
        <title>Rhizobial microsymbionts of the narrowly endemic Oxytropis species growing in Kamchatka are characterized by significant genetic diversity and possess a set of genes that are associated with T3SS and T6SS secretion systems and can affect the development of symbiosis.</title>
        <authorList>
            <person name="Safronova V."/>
            <person name="Guro P."/>
            <person name="Sazanova A."/>
            <person name="Kuznetsova I."/>
            <person name="Belimov A."/>
            <person name="Yakubov V."/>
            <person name="Chirak E."/>
            <person name="Afonin A."/>
            <person name="Gogolev Y."/>
            <person name="Andronov E."/>
            <person name="Tikhonovich I."/>
        </authorList>
    </citation>
    <scope>NUCLEOTIDE SEQUENCE [LARGE SCALE GENOMIC DNA]</scope>
    <source>
        <strain evidence="2">583</strain>
    </source>
</reference>
<gene>
    <name evidence="1" type="ORF">HB778_31960</name>
</gene>
<dbReference type="EMBL" id="CP050296">
    <property type="protein sequence ID" value="QND60611.1"/>
    <property type="molecule type" value="Genomic_DNA"/>
</dbReference>
<dbReference type="AlphaFoldDB" id="A0A7G6T1H9"/>
<organism evidence="1 2">
    <name type="scientific">Mesorhizobium huakuii</name>
    <dbReference type="NCBI Taxonomy" id="28104"/>
    <lineage>
        <taxon>Bacteria</taxon>
        <taxon>Pseudomonadati</taxon>
        <taxon>Pseudomonadota</taxon>
        <taxon>Alphaproteobacteria</taxon>
        <taxon>Hyphomicrobiales</taxon>
        <taxon>Phyllobacteriaceae</taxon>
        <taxon>Mesorhizobium</taxon>
    </lineage>
</organism>